<evidence type="ECO:0000313" key="11">
    <source>
        <dbReference type="Proteomes" id="UP000184474"/>
    </source>
</evidence>
<dbReference type="PANTHER" id="PTHR48041">
    <property type="entry name" value="ABC TRANSPORTER G FAMILY MEMBER 28"/>
    <property type="match status" value="1"/>
</dbReference>
<evidence type="ECO:0000256" key="6">
    <source>
        <dbReference type="ARBA" id="ARBA00022989"/>
    </source>
</evidence>
<keyword evidence="11" id="KW-1185">Reference proteome</keyword>
<keyword evidence="4" id="KW-0547">Nucleotide-binding</keyword>
<dbReference type="GO" id="GO:0005524">
    <property type="term" value="F:ATP binding"/>
    <property type="evidence" value="ECO:0007669"/>
    <property type="project" value="UniProtKB-KW"/>
</dbReference>
<feature type="domain" description="ABC transporter" evidence="9">
    <location>
        <begin position="265"/>
        <end position="503"/>
    </location>
</feature>
<dbReference type="PANTHER" id="PTHR48041:SF139">
    <property type="entry name" value="PROTEIN SCARLET"/>
    <property type="match status" value="1"/>
</dbReference>
<dbReference type="SUPFAM" id="SSF52540">
    <property type="entry name" value="P-loop containing nucleoside triphosphate hydrolases"/>
    <property type="match status" value="1"/>
</dbReference>
<sequence length="1028" mass="118330">MSESIINALMRLFAIIESVKDEVVDSGHMIVKPYLQRQLNQELSDQYLGLFQDYVDFYRKEASSNTPEIENETKNIIQVTKICQQLNKELLQHERVLVFVELVELINTDKKVSTRENDFMQLVALNFNLPKQETDDICSFILDQDIKNVHKGNGMVIDNKVTEWPKEIAWMMKRKTEPGITDFRHIQVENLFGTIVILHVESVNTFIFRYNGPLSLFVEGKKIQNGKIYILNSGAIIKGSTIKPIYESDISKRFLLDVKKTKLVLQAEEMTYNFKNSDNGIKPFSFSEESGQLIGIMGGSGTGKSTLMNLLNGKLEPKSGEIKINGYSIPRSVQEGVIGYVPQDDLLFDELTVYENLYFNAKLCFGDLPENRIRREVNKVLEDLDIEEIKDLKVGDPLNKSISGGQRKRLNIALELLREPSVLYIDEPTSGLSSMDSEKVVNLLKEQTRNGKLVIIIIHQPSSAIYKLFDKVWILDKGGYPVYTGNPIDAIVYFKTMNTEVNAAESECRTCGNVIPEQILHIIETKEIDEKGGSTKHRKTSPEEWYEKYKENIESKTEKIKFETALPPSNFSIPNLIQQSTIYLKRVLLSKRSNTQYILLNILEPPLLALILGFLAKYSESSVYDFSENRNIPIYLFMTIVVSLFTGLTVSAEEIFKDKKILERESFLNLSRFSYLNSKIIYLFGLSAVQVLIFTLFGNYLLEIKGLTFQYWLILFSTACFANMVGLNISSGFNSIVTIYILIPLILVPQLLLGGAMIRFDDLNHGVGDKKNVPFIGDMMVSRWAYEALAVEQASNNAYRSHFMAYDKRMSDASYTFAYLIPDLSGKLREAYMEVLEDNHSQKAIYNLKMCRHEIEKLQNEEGNPRFAAMDQLYFENLDSALYEQSLAYLRGLRKKYKNIKQQAVNERDSIYRQLIKEIGQDGLLELKRTHHNDALHSLVLNRDQIQKIYEGEDELIRKKDPLFITPDSNWGDAPFYAHVKVLGNWEIDTFYFNLAVIWIMTFITYLMLYFDLLRKVLKWSSRQFEKR</sequence>
<dbReference type="STRING" id="156994.SAMN04488028_10741"/>
<dbReference type="InterPro" id="IPR013525">
    <property type="entry name" value="ABC2_TM"/>
</dbReference>
<dbReference type="InterPro" id="IPR017871">
    <property type="entry name" value="ABC_transporter-like_CS"/>
</dbReference>
<dbReference type="EMBL" id="FRAA01000007">
    <property type="protein sequence ID" value="SHK66388.1"/>
    <property type="molecule type" value="Genomic_DNA"/>
</dbReference>
<dbReference type="RefSeq" id="WP_073124157.1">
    <property type="nucleotide sequence ID" value="NZ_FRAA01000007.1"/>
</dbReference>
<evidence type="ECO:0000256" key="7">
    <source>
        <dbReference type="ARBA" id="ARBA00023136"/>
    </source>
</evidence>
<keyword evidence="6 8" id="KW-1133">Transmembrane helix</keyword>
<comment type="subcellular location">
    <subcellularLocation>
        <location evidence="1">Membrane</location>
        <topology evidence="1">Multi-pass membrane protein</topology>
    </subcellularLocation>
</comment>
<dbReference type="AlphaFoldDB" id="A0A1M6UBE2"/>
<keyword evidence="2" id="KW-0813">Transport</keyword>
<dbReference type="GO" id="GO:0140359">
    <property type="term" value="F:ABC-type transporter activity"/>
    <property type="evidence" value="ECO:0007669"/>
    <property type="project" value="InterPro"/>
</dbReference>
<keyword evidence="7 8" id="KW-0472">Membrane</keyword>
<evidence type="ECO:0000256" key="8">
    <source>
        <dbReference type="SAM" id="Phobius"/>
    </source>
</evidence>
<evidence type="ECO:0000256" key="5">
    <source>
        <dbReference type="ARBA" id="ARBA00022840"/>
    </source>
</evidence>
<dbReference type="GO" id="GO:0016020">
    <property type="term" value="C:membrane"/>
    <property type="evidence" value="ECO:0007669"/>
    <property type="project" value="UniProtKB-SubCell"/>
</dbReference>
<feature type="transmembrane region" description="Helical" evidence="8">
    <location>
        <begin position="991"/>
        <end position="1013"/>
    </location>
</feature>
<evidence type="ECO:0000256" key="4">
    <source>
        <dbReference type="ARBA" id="ARBA00022741"/>
    </source>
</evidence>
<feature type="transmembrane region" description="Helical" evidence="8">
    <location>
        <begin position="597"/>
        <end position="616"/>
    </location>
</feature>
<evidence type="ECO:0000313" key="10">
    <source>
        <dbReference type="EMBL" id="SHK66388.1"/>
    </source>
</evidence>
<reference evidence="11" key="1">
    <citation type="submission" date="2016-11" db="EMBL/GenBank/DDBJ databases">
        <authorList>
            <person name="Varghese N."/>
            <person name="Submissions S."/>
        </authorList>
    </citation>
    <scope>NUCLEOTIDE SEQUENCE [LARGE SCALE GENOMIC DNA]</scope>
    <source>
        <strain evidence="11">DSM 26134</strain>
    </source>
</reference>
<organism evidence="10 11">
    <name type="scientific">Reichenbachiella agariperforans</name>
    <dbReference type="NCBI Taxonomy" id="156994"/>
    <lineage>
        <taxon>Bacteria</taxon>
        <taxon>Pseudomonadati</taxon>
        <taxon>Bacteroidota</taxon>
        <taxon>Cytophagia</taxon>
        <taxon>Cytophagales</taxon>
        <taxon>Reichenbachiellaceae</taxon>
        <taxon>Reichenbachiella</taxon>
    </lineage>
</organism>
<dbReference type="PROSITE" id="PS00211">
    <property type="entry name" value="ABC_TRANSPORTER_1"/>
    <property type="match status" value="1"/>
</dbReference>
<dbReference type="InterPro" id="IPR050352">
    <property type="entry name" value="ABCG_transporters"/>
</dbReference>
<dbReference type="InterPro" id="IPR003593">
    <property type="entry name" value="AAA+_ATPase"/>
</dbReference>
<evidence type="ECO:0000256" key="1">
    <source>
        <dbReference type="ARBA" id="ARBA00004141"/>
    </source>
</evidence>
<dbReference type="PROSITE" id="PS50893">
    <property type="entry name" value="ABC_TRANSPORTER_2"/>
    <property type="match status" value="1"/>
</dbReference>
<feature type="transmembrane region" description="Helical" evidence="8">
    <location>
        <begin position="739"/>
        <end position="760"/>
    </location>
</feature>
<name>A0A1M6UBE2_REIAG</name>
<gene>
    <name evidence="10" type="ORF">SAMN04488028_10741</name>
</gene>
<evidence type="ECO:0000259" key="9">
    <source>
        <dbReference type="PROSITE" id="PS50893"/>
    </source>
</evidence>
<feature type="transmembrane region" description="Helical" evidence="8">
    <location>
        <begin position="680"/>
        <end position="702"/>
    </location>
</feature>
<evidence type="ECO:0000256" key="2">
    <source>
        <dbReference type="ARBA" id="ARBA00022448"/>
    </source>
</evidence>
<keyword evidence="5" id="KW-0067">ATP-binding</keyword>
<dbReference type="Pfam" id="PF00005">
    <property type="entry name" value="ABC_tran"/>
    <property type="match status" value="1"/>
</dbReference>
<dbReference type="Pfam" id="PF01061">
    <property type="entry name" value="ABC2_membrane"/>
    <property type="match status" value="1"/>
</dbReference>
<dbReference type="Gene3D" id="3.40.50.300">
    <property type="entry name" value="P-loop containing nucleotide triphosphate hydrolases"/>
    <property type="match status" value="1"/>
</dbReference>
<dbReference type="Proteomes" id="UP000184474">
    <property type="component" value="Unassembled WGS sequence"/>
</dbReference>
<proteinExistence type="predicted"/>
<dbReference type="GO" id="GO:0016887">
    <property type="term" value="F:ATP hydrolysis activity"/>
    <property type="evidence" value="ECO:0007669"/>
    <property type="project" value="InterPro"/>
</dbReference>
<accession>A0A1M6UBE2</accession>
<dbReference type="InterPro" id="IPR003439">
    <property type="entry name" value="ABC_transporter-like_ATP-bd"/>
</dbReference>
<feature type="transmembrane region" description="Helical" evidence="8">
    <location>
        <begin position="708"/>
        <end position="727"/>
    </location>
</feature>
<feature type="transmembrane region" description="Helical" evidence="8">
    <location>
        <begin position="632"/>
        <end position="652"/>
    </location>
</feature>
<evidence type="ECO:0000256" key="3">
    <source>
        <dbReference type="ARBA" id="ARBA00022692"/>
    </source>
</evidence>
<dbReference type="InterPro" id="IPR027417">
    <property type="entry name" value="P-loop_NTPase"/>
</dbReference>
<dbReference type="SMART" id="SM00382">
    <property type="entry name" value="AAA"/>
    <property type="match status" value="1"/>
</dbReference>
<keyword evidence="3 8" id="KW-0812">Transmembrane</keyword>
<protein>
    <submittedName>
        <fullName evidence="10">ABC-type multidrug transport system, ATPase component</fullName>
    </submittedName>
</protein>